<keyword evidence="3" id="KW-1185">Reference proteome</keyword>
<protein>
    <recommendedName>
        <fullName evidence="4">EamA domain-containing protein</fullName>
    </recommendedName>
</protein>
<evidence type="ECO:0000256" key="1">
    <source>
        <dbReference type="SAM" id="Phobius"/>
    </source>
</evidence>
<feature type="transmembrane region" description="Helical" evidence="1">
    <location>
        <begin position="58"/>
        <end position="78"/>
    </location>
</feature>
<keyword evidence="1" id="KW-1133">Transmembrane helix</keyword>
<dbReference type="InterPro" id="IPR037185">
    <property type="entry name" value="EmrE-like"/>
</dbReference>
<dbReference type="SUPFAM" id="SSF103481">
    <property type="entry name" value="Multidrug resistance efflux transporter EmrE"/>
    <property type="match status" value="1"/>
</dbReference>
<feature type="transmembrane region" description="Helical" evidence="1">
    <location>
        <begin position="84"/>
        <end position="104"/>
    </location>
</feature>
<evidence type="ECO:0000313" key="3">
    <source>
        <dbReference type="Proteomes" id="UP001143747"/>
    </source>
</evidence>
<feature type="transmembrane region" description="Helical" evidence="1">
    <location>
        <begin position="31"/>
        <end position="51"/>
    </location>
</feature>
<dbReference type="Gene3D" id="1.10.3730.20">
    <property type="match status" value="1"/>
</dbReference>
<organism evidence="2 3">
    <name type="scientific">Methanogenium marinum</name>
    <dbReference type="NCBI Taxonomy" id="348610"/>
    <lineage>
        <taxon>Archaea</taxon>
        <taxon>Methanobacteriati</taxon>
        <taxon>Methanobacteriota</taxon>
        <taxon>Stenosarchaea group</taxon>
        <taxon>Methanomicrobia</taxon>
        <taxon>Methanomicrobiales</taxon>
        <taxon>Methanomicrobiaceae</taxon>
        <taxon>Methanogenium</taxon>
    </lineage>
</organism>
<name>A0A9Q4KMT3_9EURY</name>
<gene>
    <name evidence="2" type="ORF">L0665_01640</name>
</gene>
<dbReference type="AlphaFoldDB" id="A0A9Q4KMT3"/>
<reference evidence="2" key="1">
    <citation type="submission" date="2022-01" db="EMBL/GenBank/DDBJ databases">
        <title>Draft genome of Methanogenium marinum DSM 15558.</title>
        <authorList>
            <person name="Chen S.-C."/>
            <person name="You Y.-T."/>
        </authorList>
    </citation>
    <scope>NUCLEOTIDE SEQUENCE</scope>
    <source>
        <strain evidence="2">DSM 15558</strain>
    </source>
</reference>
<evidence type="ECO:0000313" key="2">
    <source>
        <dbReference type="EMBL" id="MDE4907323.1"/>
    </source>
</evidence>
<dbReference type="RefSeq" id="WP_274923981.1">
    <property type="nucleotide sequence ID" value="NZ_JAKELO010000002.1"/>
</dbReference>
<keyword evidence="1" id="KW-0472">Membrane</keyword>
<keyword evidence="1" id="KW-0812">Transmembrane</keyword>
<proteinExistence type="predicted"/>
<sequence length="105" mass="11505">MLLTGISQTILKWAAGRDGKYGGFIGDYVKLPIMCAYGIFVLVTISTVLALREMDLKVFYALTGLNFVVVVIFSAIFLKENVNSRVIGSVLLIILGVVVFNLDLM</sequence>
<evidence type="ECO:0008006" key="4">
    <source>
        <dbReference type="Google" id="ProtNLM"/>
    </source>
</evidence>
<accession>A0A9Q4KMT3</accession>
<comment type="caution">
    <text evidence="2">The sequence shown here is derived from an EMBL/GenBank/DDBJ whole genome shotgun (WGS) entry which is preliminary data.</text>
</comment>
<dbReference type="EMBL" id="JAKELO010000002">
    <property type="protein sequence ID" value="MDE4907323.1"/>
    <property type="molecule type" value="Genomic_DNA"/>
</dbReference>
<dbReference type="Proteomes" id="UP001143747">
    <property type="component" value="Unassembled WGS sequence"/>
</dbReference>